<feature type="transmembrane region" description="Helical" evidence="10">
    <location>
        <begin position="93"/>
        <end position="116"/>
    </location>
</feature>
<evidence type="ECO:0000256" key="9">
    <source>
        <dbReference type="ARBA" id="ARBA00023136"/>
    </source>
</evidence>
<organism evidence="12 13">
    <name type="scientific">Klebsiella michiganensis</name>
    <dbReference type="NCBI Taxonomy" id="1134687"/>
    <lineage>
        <taxon>Bacteria</taxon>
        <taxon>Pseudomonadati</taxon>
        <taxon>Pseudomonadota</taxon>
        <taxon>Gammaproteobacteria</taxon>
        <taxon>Enterobacterales</taxon>
        <taxon>Enterobacteriaceae</taxon>
        <taxon>Klebsiella/Raoultella group</taxon>
        <taxon>Klebsiella</taxon>
    </lineage>
</organism>
<dbReference type="SUPFAM" id="SSF161098">
    <property type="entry name" value="MetI-like"/>
    <property type="match status" value="1"/>
</dbReference>
<gene>
    <name evidence="12" type="primary">yecS_5</name>
    <name evidence="12" type="ORF">NCTC11694_05729</name>
</gene>
<evidence type="ECO:0000313" key="12">
    <source>
        <dbReference type="EMBL" id="STS99287.1"/>
    </source>
</evidence>
<feature type="domain" description="ABC transmembrane type-1" evidence="11">
    <location>
        <begin position="22"/>
        <end position="209"/>
    </location>
</feature>
<feature type="transmembrane region" description="Helical" evidence="10">
    <location>
        <begin position="193"/>
        <end position="215"/>
    </location>
</feature>
<dbReference type="NCBIfam" id="TIGR01726">
    <property type="entry name" value="HEQRo_perm_3TM"/>
    <property type="match status" value="1"/>
</dbReference>
<protein>
    <submittedName>
        <fullName evidence="12">Cystine ABC transporter</fullName>
    </submittedName>
</protein>
<comment type="subcellular location">
    <subcellularLocation>
        <location evidence="1">Cell inner membrane</location>
        <topology evidence="1">Multi-pass membrane protein</topology>
    </subcellularLocation>
    <subcellularLocation>
        <location evidence="10">Cell membrane</location>
        <topology evidence="10">Multi-pass membrane protein</topology>
    </subcellularLocation>
</comment>
<evidence type="ECO:0000256" key="8">
    <source>
        <dbReference type="ARBA" id="ARBA00022989"/>
    </source>
</evidence>
<evidence type="ECO:0000259" key="11">
    <source>
        <dbReference type="PROSITE" id="PS50928"/>
    </source>
</evidence>
<dbReference type="AlphaFoldDB" id="A0A7H4MSV1"/>
<keyword evidence="7" id="KW-0029">Amino-acid transport</keyword>
<keyword evidence="3 10" id="KW-0813">Transport</keyword>
<evidence type="ECO:0000256" key="6">
    <source>
        <dbReference type="ARBA" id="ARBA00022692"/>
    </source>
</evidence>
<evidence type="ECO:0000313" key="13">
    <source>
        <dbReference type="Proteomes" id="UP000255050"/>
    </source>
</evidence>
<reference evidence="12 13" key="1">
    <citation type="submission" date="2018-06" db="EMBL/GenBank/DDBJ databases">
        <authorList>
            <consortium name="Pathogen Informatics"/>
            <person name="Doyle S."/>
        </authorList>
    </citation>
    <scope>NUCLEOTIDE SEQUENCE [LARGE SCALE GENOMIC DNA]</scope>
    <source>
        <strain evidence="12 13">NCTC11694</strain>
    </source>
</reference>
<dbReference type="CDD" id="cd06261">
    <property type="entry name" value="TM_PBP2"/>
    <property type="match status" value="1"/>
</dbReference>
<evidence type="ECO:0000256" key="3">
    <source>
        <dbReference type="ARBA" id="ARBA00022448"/>
    </source>
</evidence>
<dbReference type="Gene3D" id="1.10.3720.10">
    <property type="entry name" value="MetI-like"/>
    <property type="match status" value="1"/>
</dbReference>
<evidence type="ECO:0000256" key="1">
    <source>
        <dbReference type="ARBA" id="ARBA00004429"/>
    </source>
</evidence>
<dbReference type="PANTHER" id="PTHR30614">
    <property type="entry name" value="MEMBRANE COMPONENT OF AMINO ACID ABC TRANSPORTER"/>
    <property type="match status" value="1"/>
</dbReference>
<comment type="caution">
    <text evidence="12">The sequence shown here is derived from an EMBL/GenBank/DDBJ whole genome shotgun (WGS) entry which is preliminary data.</text>
</comment>
<dbReference type="PROSITE" id="PS50928">
    <property type="entry name" value="ABC_TM1"/>
    <property type="match status" value="1"/>
</dbReference>
<dbReference type="InterPro" id="IPR043429">
    <property type="entry name" value="ArtM/GltK/GlnP/TcyL/YhdX-like"/>
</dbReference>
<feature type="transmembrane region" description="Helical" evidence="10">
    <location>
        <begin position="24"/>
        <end position="45"/>
    </location>
</feature>
<keyword evidence="4" id="KW-1003">Cell membrane</keyword>
<dbReference type="GO" id="GO:0006865">
    <property type="term" value="P:amino acid transport"/>
    <property type="evidence" value="ECO:0007669"/>
    <property type="project" value="UniProtKB-KW"/>
</dbReference>
<keyword evidence="8 10" id="KW-1133">Transmembrane helix</keyword>
<name>A0A7H4MSV1_9ENTR</name>
<dbReference type="InterPro" id="IPR000515">
    <property type="entry name" value="MetI-like"/>
</dbReference>
<dbReference type="GO" id="GO:0022857">
    <property type="term" value="F:transmembrane transporter activity"/>
    <property type="evidence" value="ECO:0007669"/>
    <property type="project" value="InterPro"/>
</dbReference>
<dbReference type="Proteomes" id="UP000255050">
    <property type="component" value="Unassembled WGS sequence"/>
</dbReference>
<evidence type="ECO:0000256" key="4">
    <source>
        <dbReference type="ARBA" id="ARBA00022475"/>
    </source>
</evidence>
<feature type="transmembrane region" description="Helical" evidence="10">
    <location>
        <begin position="128"/>
        <end position="151"/>
    </location>
</feature>
<dbReference type="Pfam" id="PF00528">
    <property type="entry name" value="BPD_transp_1"/>
    <property type="match status" value="1"/>
</dbReference>
<dbReference type="EMBL" id="UGJR01000004">
    <property type="protein sequence ID" value="STS99287.1"/>
    <property type="molecule type" value="Genomic_DNA"/>
</dbReference>
<dbReference type="InterPro" id="IPR010065">
    <property type="entry name" value="AA_ABC_transptr_permease_3TM"/>
</dbReference>
<dbReference type="GO" id="GO:0043190">
    <property type="term" value="C:ATP-binding cassette (ABC) transporter complex"/>
    <property type="evidence" value="ECO:0007669"/>
    <property type="project" value="InterPro"/>
</dbReference>
<evidence type="ECO:0000256" key="10">
    <source>
        <dbReference type="RuleBase" id="RU363032"/>
    </source>
</evidence>
<evidence type="ECO:0000256" key="7">
    <source>
        <dbReference type="ARBA" id="ARBA00022970"/>
    </source>
</evidence>
<comment type="similarity">
    <text evidence="2">Belongs to the binding-protein-dependent transport system permease family. HisMQ subfamily.</text>
</comment>
<feature type="transmembrane region" description="Helical" evidence="10">
    <location>
        <begin position="57"/>
        <end position="81"/>
    </location>
</feature>
<evidence type="ECO:0000256" key="5">
    <source>
        <dbReference type="ARBA" id="ARBA00022519"/>
    </source>
</evidence>
<dbReference type="PANTHER" id="PTHR30614:SF0">
    <property type="entry name" value="L-CYSTINE TRANSPORT SYSTEM PERMEASE PROTEIN TCYL"/>
    <property type="match status" value="1"/>
</dbReference>
<dbReference type="NCBIfam" id="TIGR03004">
    <property type="entry name" value="ectoine_ehuC"/>
    <property type="match status" value="1"/>
</dbReference>
<dbReference type="InterPro" id="IPR014342">
    <property type="entry name" value="Ectoine_EhuC"/>
</dbReference>
<proteinExistence type="inferred from homology"/>
<accession>A0A7H4MSV1</accession>
<evidence type="ECO:0000256" key="2">
    <source>
        <dbReference type="ARBA" id="ARBA00010072"/>
    </source>
</evidence>
<sequence length="229" mass="25003">MILVKSAGVFMHELLPLLWDGTLVTLQITVFGSLLAVVVALVAALGKLSRWPGVKWLAIGFIELFRGTSLLVQLFWLFYVLPLPPFNITLTPYVVAIIGLGLHIGAYGAEILRGAILAVPKGQTEAALSLNISPLQCFTHVVLPQAIIHAIPPGTNLLIELLKNTSLVSLITLSDLTFRAGQLDQLTGNTLQIMGLTLLFYFVMAQILVAVMRLVDRRFQPGRKKRKAA</sequence>
<keyword evidence="9 10" id="KW-0472">Membrane</keyword>
<keyword evidence="6 10" id="KW-0812">Transmembrane</keyword>
<dbReference type="InterPro" id="IPR035906">
    <property type="entry name" value="MetI-like_sf"/>
</dbReference>
<keyword evidence="5" id="KW-0997">Cell inner membrane</keyword>